<dbReference type="SUPFAM" id="SSF52540">
    <property type="entry name" value="P-loop containing nucleoside triphosphate hydrolases"/>
    <property type="match status" value="1"/>
</dbReference>
<dbReference type="EMBL" id="LKCM01000448">
    <property type="protein sequence ID" value="KPQ41077.1"/>
    <property type="molecule type" value="Genomic_DNA"/>
</dbReference>
<organism evidence="2 3">
    <name type="scientific">Candidatus Methanoperedens nitratireducens</name>
    <dbReference type="NCBI Taxonomy" id="1392998"/>
    <lineage>
        <taxon>Archaea</taxon>
        <taxon>Methanobacteriati</taxon>
        <taxon>Methanobacteriota</taxon>
        <taxon>Stenosarchaea group</taxon>
        <taxon>Methanomicrobia</taxon>
        <taxon>Methanosarcinales</taxon>
        <taxon>ANME-2 cluster</taxon>
        <taxon>Candidatus Methanoperedentaceae</taxon>
        <taxon>Candidatus Methanoperedens</taxon>
    </lineage>
</organism>
<accession>A0A0P8AAW6</accession>
<dbReference type="InterPro" id="IPR027417">
    <property type="entry name" value="P-loop_NTPase"/>
</dbReference>
<evidence type="ECO:0000313" key="2">
    <source>
        <dbReference type="EMBL" id="KPQ41077.1"/>
    </source>
</evidence>
<dbReference type="AlphaFoldDB" id="A0A0P8AAW6"/>
<evidence type="ECO:0000259" key="1">
    <source>
        <dbReference type="Pfam" id="PF05707"/>
    </source>
</evidence>
<feature type="domain" description="Zona occludens toxin N-terminal" evidence="1">
    <location>
        <begin position="19"/>
        <end position="162"/>
    </location>
</feature>
<evidence type="ECO:0000313" key="3">
    <source>
        <dbReference type="Proteomes" id="UP000050360"/>
    </source>
</evidence>
<proteinExistence type="predicted"/>
<dbReference type="Gene3D" id="3.40.50.300">
    <property type="entry name" value="P-loop containing nucleotide triphosphate hydrolases"/>
    <property type="match status" value="1"/>
</dbReference>
<protein>
    <submittedName>
        <fullName evidence="2">Zonular occludens toxin (Zot)</fullName>
    </submittedName>
</protein>
<comment type="caution">
    <text evidence="2">The sequence shown here is derived from an EMBL/GenBank/DDBJ whole genome shotgun (WGS) entry which is preliminary data.</text>
</comment>
<reference evidence="2 3" key="1">
    <citation type="submission" date="2015-09" db="EMBL/GenBank/DDBJ databases">
        <title>A metagenomics-based metabolic model of nitrate-dependent anaerobic oxidation of methane by Methanoperedens-like archaea.</title>
        <authorList>
            <person name="Arshad A."/>
            <person name="Speth D.R."/>
            <person name="De Graaf R.M."/>
            <person name="Op Den Camp H.J."/>
            <person name="Jetten M.S."/>
            <person name="Welte C.U."/>
        </authorList>
    </citation>
    <scope>NUCLEOTIDE SEQUENCE [LARGE SCALE GENOMIC DNA]</scope>
</reference>
<dbReference type="Pfam" id="PF05707">
    <property type="entry name" value="Zot"/>
    <property type="match status" value="1"/>
</dbReference>
<gene>
    <name evidence="2" type="ORF">MPEBLZ_04391</name>
</gene>
<dbReference type="Proteomes" id="UP000050360">
    <property type="component" value="Unassembled WGS sequence"/>
</dbReference>
<sequence>MEAIRAMSLMYEPLSLNAVVGLPRRGKTAFAILLALQAWLRGARIYSNVWIHDEDGNDLRDPEGRLDSEDPGECLSQLSDIFLDIKEKETWFIDRFLVLDEFSSIADSQRWKEFSWTSDIWKQLGKLGFTGVAIDQNFSRIYNGYRDLVTYKYIVGNTDVNGDRVSLPYCAVIVGQQSANDHAMYSPISDFPVNLETSV</sequence>
<dbReference type="InterPro" id="IPR008900">
    <property type="entry name" value="Zot_N"/>
</dbReference>
<name>A0A0P8AAW6_9EURY</name>